<dbReference type="InterPro" id="IPR036942">
    <property type="entry name" value="Beta-barrel_TonB_sf"/>
</dbReference>
<dbReference type="EMBL" id="JAVDVI010000006">
    <property type="protein sequence ID" value="MDR6967605.1"/>
    <property type="molecule type" value="Genomic_DNA"/>
</dbReference>
<protein>
    <submittedName>
        <fullName evidence="6">Outer membrane cobalamin receptor</fullName>
    </submittedName>
</protein>
<feature type="domain" description="TonB-dependent receptor plug" evidence="5">
    <location>
        <begin position="119"/>
        <end position="213"/>
    </location>
</feature>
<evidence type="ECO:0000313" key="6">
    <source>
        <dbReference type="EMBL" id="MDR6967605.1"/>
    </source>
</evidence>
<dbReference type="Pfam" id="PF13715">
    <property type="entry name" value="CarbopepD_reg_2"/>
    <property type="match status" value="1"/>
</dbReference>
<accession>A0ABU1TNT1</accession>
<dbReference type="SUPFAM" id="SSF56935">
    <property type="entry name" value="Porins"/>
    <property type="match status" value="1"/>
</dbReference>
<keyword evidence="3" id="KW-0998">Cell outer membrane</keyword>
<evidence type="ECO:0000256" key="1">
    <source>
        <dbReference type="ARBA" id="ARBA00004442"/>
    </source>
</evidence>
<gene>
    <name evidence="6" type="ORF">J2X31_001617</name>
</gene>
<organism evidence="6 7">
    <name type="scientific">Flavobacterium arsenatis</name>
    <dbReference type="NCBI Taxonomy" id="1484332"/>
    <lineage>
        <taxon>Bacteria</taxon>
        <taxon>Pseudomonadati</taxon>
        <taxon>Bacteroidota</taxon>
        <taxon>Flavobacteriia</taxon>
        <taxon>Flavobacteriales</taxon>
        <taxon>Flavobacteriaceae</taxon>
        <taxon>Flavobacterium</taxon>
    </lineage>
</organism>
<evidence type="ECO:0000256" key="3">
    <source>
        <dbReference type="ARBA" id="ARBA00023237"/>
    </source>
</evidence>
<evidence type="ECO:0000259" key="5">
    <source>
        <dbReference type="Pfam" id="PF07715"/>
    </source>
</evidence>
<comment type="subcellular location">
    <subcellularLocation>
        <location evidence="1">Cell outer membrane</location>
    </subcellularLocation>
</comment>
<keyword evidence="7" id="KW-1185">Reference proteome</keyword>
<comment type="caution">
    <text evidence="6">The sequence shown here is derived from an EMBL/GenBank/DDBJ whole genome shotgun (WGS) entry which is preliminary data.</text>
</comment>
<evidence type="ECO:0000313" key="7">
    <source>
        <dbReference type="Proteomes" id="UP001255185"/>
    </source>
</evidence>
<name>A0ABU1TNT1_9FLAO</name>
<dbReference type="InterPro" id="IPR008969">
    <property type="entry name" value="CarboxyPept-like_regulatory"/>
</dbReference>
<dbReference type="RefSeq" id="WP_310025816.1">
    <property type="nucleotide sequence ID" value="NZ_JAVDVI010000006.1"/>
</dbReference>
<reference evidence="6 7" key="1">
    <citation type="submission" date="2023-07" db="EMBL/GenBank/DDBJ databases">
        <title>Sorghum-associated microbial communities from plants grown in Nebraska, USA.</title>
        <authorList>
            <person name="Schachtman D."/>
        </authorList>
    </citation>
    <scope>NUCLEOTIDE SEQUENCE [LARGE SCALE GENOMIC DNA]</scope>
    <source>
        <strain evidence="6 7">3773</strain>
    </source>
</reference>
<proteinExistence type="predicted"/>
<keyword evidence="2" id="KW-0472">Membrane</keyword>
<feature type="chain" id="PRO_5045882006" evidence="4">
    <location>
        <begin position="19"/>
        <end position="717"/>
    </location>
</feature>
<keyword evidence="4" id="KW-0732">Signal</keyword>
<dbReference type="Proteomes" id="UP001255185">
    <property type="component" value="Unassembled WGS sequence"/>
</dbReference>
<feature type="signal peptide" evidence="4">
    <location>
        <begin position="1"/>
        <end position="18"/>
    </location>
</feature>
<dbReference type="InterPro" id="IPR012910">
    <property type="entry name" value="Plug_dom"/>
</dbReference>
<evidence type="ECO:0000256" key="4">
    <source>
        <dbReference type="SAM" id="SignalP"/>
    </source>
</evidence>
<dbReference type="Gene3D" id="2.40.170.20">
    <property type="entry name" value="TonB-dependent receptor, beta-barrel domain"/>
    <property type="match status" value="1"/>
</dbReference>
<sequence>MKTIFTLFTLLLTTAIFSQTTISGKVVDEKGLPLEGANVFIEGTYDGTASEANGNFSFTTTATGTQVLKITFLTYESFSETIDVNNFKNRTIKMKESINSLDAVVINAGTLEAGDKARVSVLKPLDIVTTAGSAGDIIAAMQSLPGTQTVGESGRLFVRGGEADETQTFVDGLRVAQPYGASANNVPTRGRFSPFLFSGISFSTGGYSAEYGEALSSVLLLNTTDEAVQDQTDISLMTVGLGLSNTKKWSKSSLTLNTAYIDLAPYQLAVPQAVDWNRPYQSLSGEAVYRYQFENGLLKVYGAFDAARFDLNQEDINSTEKNRVNLNNNNLYLNTSYKGILMNNWDFIAGMSYGYGQNRIALNLDDVENGEHASHLKLKLSNKISDRIKLSFGADYFMTKFDEDYKENLGSIFSSGYDANIAAAYSEIDIFFSKKLAAKVGFRASNNDLLQEFNLSPRASLAYKTGKFSQFSFAYGDFVQAPRADYLKYTDKLETENTSHYILNYSYNRQGKTLRAEAYYKKYNNLIKFDTETPQFNSIYDNSGSGYAKGLDLFWRDNKAIKNLEYWISYSFIDTERDYRNFPQQATPNFVAKHTASVVTKYWVNSLRSQVGLTHNFNSGRPYENPNEAGFMNGKTKDFHNLNLSWAYLISAQKILYLSVSNVLGTQNVFGYEYANTPDTNGVFRSKPIVPTADRFIFVGFFWTISKDKKTNQLDNL</sequence>
<evidence type="ECO:0000256" key="2">
    <source>
        <dbReference type="ARBA" id="ARBA00023136"/>
    </source>
</evidence>
<dbReference type="Pfam" id="PF07715">
    <property type="entry name" value="Plug"/>
    <property type="match status" value="1"/>
</dbReference>
<dbReference type="Gene3D" id="2.60.40.1120">
    <property type="entry name" value="Carboxypeptidase-like, regulatory domain"/>
    <property type="match status" value="1"/>
</dbReference>
<keyword evidence="6" id="KW-0675">Receptor</keyword>
<dbReference type="SUPFAM" id="SSF49464">
    <property type="entry name" value="Carboxypeptidase regulatory domain-like"/>
    <property type="match status" value="1"/>
</dbReference>